<proteinExistence type="inferred from homology"/>
<sequence length="194" mass="21743">MDADFDIDEPRTRPKKGRRARGSPQDQAVKQESQQSPMVTEKPSRKSSAARPSRRQTGWDTSAPSEDILDSRLLQTGAESPEAEEDDLQAIPDLDEIQDDDMENEIAAPPSANFAAMATYKELDNDLMNRSAFRILDGIDLKLLTKHLSAENEVKIEKDTVWEWEKIFADVSSSLKGKKINKEPSVSEQGDRIV</sequence>
<dbReference type="RefSeq" id="XP_002125854.1">
    <property type="nucleotide sequence ID" value="XM_002125818.4"/>
</dbReference>
<feature type="compositionally biased region" description="Polar residues" evidence="3">
    <location>
        <begin position="24"/>
        <end position="38"/>
    </location>
</feature>
<dbReference type="GO" id="GO:0035721">
    <property type="term" value="P:intraciliary retrograde transport"/>
    <property type="evidence" value="ECO:0000318"/>
    <property type="project" value="GO_Central"/>
</dbReference>
<dbReference type="GO" id="GO:0030991">
    <property type="term" value="C:intraciliary transport particle A"/>
    <property type="evidence" value="ECO:0000318"/>
    <property type="project" value="GO_Central"/>
</dbReference>
<comment type="similarity">
    <text evidence="1">Belongs to the IFT43 family.</text>
</comment>
<evidence type="ECO:0000313" key="4">
    <source>
        <dbReference type="Ensembl" id="ENSCINP00000034357.1"/>
    </source>
</evidence>
<feature type="region of interest" description="Disordered" evidence="3">
    <location>
        <begin position="1"/>
        <end position="101"/>
    </location>
</feature>
<gene>
    <name evidence="4" type="primary">LOC100183282</name>
</gene>
<reference evidence="5" key="1">
    <citation type="journal article" date="2002" name="Science">
        <title>The draft genome of Ciona intestinalis: insights into chordate and vertebrate origins.</title>
        <authorList>
            <person name="Dehal P."/>
            <person name="Satou Y."/>
            <person name="Campbell R.K."/>
            <person name="Chapman J."/>
            <person name="Degnan B."/>
            <person name="De Tomaso A."/>
            <person name="Davidson B."/>
            <person name="Di Gregorio A."/>
            <person name="Gelpke M."/>
            <person name="Goodstein D.M."/>
            <person name="Harafuji N."/>
            <person name="Hastings K.E."/>
            <person name="Ho I."/>
            <person name="Hotta K."/>
            <person name="Huang W."/>
            <person name="Kawashima T."/>
            <person name="Lemaire P."/>
            <person name="Martinez D."/>
            <person name="Meinertzhagen I.A."/>
            <person name="Necula S."/>
            <person name="Nonaka M."/>
            <person name="Putnam N."/>
            <person name="Rash S."/>
            <person name="Saiga H."/>
            <person name="Satake M."/>
            <person name="Terry A."/>
            <person name="Yamada L."/>
            <person name="Wang H.G."/>
            <person name="Awazu S."/>
            <person name="Azumi K."/>
            <person name="Boore J."/>
            <person name="Branno M."/>
            <person name="Chin-Bow S."/>
            <person name="DeSantis R."/>
            <person name="Doyle S."/>
            <person name="Francino P."/>
            <person name="Keys D.N."/>
            <person name="Haga S."/>
            <person name="Hayashi H."/>
            <person name="Hino K."/>
            <person name="Imai K.S."/>
            <person name="Inaba K."/>
            <person name="Kano S."/>
            <person name="Kobayashi K."/>
            <person name="Kobayashi M."/>
            <person name="Lee B.I."/>
            <person name="Makabe K.W."/>
            <person name="Manohar C."/>
            <person name="Matassi G."/>
            <person name="Medina M."/>
            <person name="Mochizuki Y."/>
            <person name="Mount S."/>
            <person name="Morishita T."/>
            <person name="Miura S."/>
            <person name="Nakayama A."/>
            <person name="Nishizaka S."/>
            <person name="Nomoto H."/>
            <person name="Ohta F."/>
            <person name="Oishi K."/>
            <person name="Rigoutsos I."/>
            <person name="Sano M."/>
            <person name="Sasaki A."/>
            <person name="Sasakura Y."/>
            <person name="Shoguchi E."/>
            <person name="Shin-i T."/>
            <person name="Spagnuolo A."/>
            <person name="Stainier D."/>
            <person name="Suzuki M.M."/>
            <person name="Tassy O."/>
            <person name="Takatori N."/>
            <person name="Tokuoka M."/>
            <person name="Yagi K."/>
            <person name="Yoshizaki F."/>
            <person name="Wada S."/>
            <person name="Zhang C."/>
            <person name="Hyatt P.D."/>
            <person name="Larimer F."/>
            <person name="Detter C."/>
            <person name="Doggett N."/>
            <person name="Glavina T."/>
            <person name="Hawkins T."/>
            <person name="Richardson P."/>
            <person name="Lucas S."/>
            <person name="Kohara Y."/>
            <person name="Levine M."/>
            <person name="Satoh N."/>
            <person name="Rokhsar D.S."/>
        </authorList>
    </citation>
    <scope>NUCLEOTIDE SEQUENCE [LARGE SCALE GENOMIC DNA]</scope>
</reference>
<dbReference type="GeneTree" id="ENSGT00390000012060"/>
<evidence type="ECO:0000256" key="2">
    <source>
        <dbReference type="ARBA" id="ARBA00022794"/>
    </source>
</evidence>
<dbReference type="GeneID" id="100183282"/>
<accession>A0A1W5BI84</accession>
<dbReference type="AlphaFoldDB" id="A0A1W5BI84"/>
<dbReference type="PANTHER" id="PTHR33724:SF1">
    <property type="entry name" value="INTRAFLAGELLAR TRANSPORT PROTEIN 43 HOMOLOG"/>
    <property type="match status" value="1"/>
</dbReference>
<dbReference type="Ensembl" id="ENSCINT00000036243.1">
    <property type="protein sequence ID" value="ENSCINP00000034357.1"/>
    <property type="gene ID" value="ENSCING00000022218.1"/>
</dbReference>
<dbReference type="Pfam" id="PF15305">
    <property type="entry name" value="IFT43"/>
    <property type="match status" value="1"/>
</dbReference>
<dbReference type="OrthoDB" id="206950at2759"/>
<dbReference type="InterPro" id="IPR029302">
    <property type="entry name" value="IFT43"/>
</dbReference>
<dbReference type="GO" id="GO:0005929">
    <property type="term" value="C:cilium"/>
    <property type="evidence" value="ECO:0000318"/>
    <property type="project" value="GO_Central"/>
</dbReference>
<name>A0A1W5BI84_CIOIN</name>
<dbReference type="STRING" id="7719.ENSCINP00000034357"/>
<dbReference type="InParanoid" id="A0A1W5BI84"/>
<feature type="compositionally biased region" description="Acidic residues" evidence="3">
    <location>
        <begin position="81"/>
        <end position="101"/>
    </location>
</feature>
<dbReference type="Proteomes" id="UP000008144">
    <property type="component" value="Unassembled WGS sequence"/>
</dbReference>
<evidence type="ECO:0000313" key="5">
    <source>
        <dbReference type="Proteomes" id="UP000008144"/>
    </source>
</evidence>
<keyword evidence="2" id="KW-0970">Cilium biogenesis/degradation</keyword>
<dbReference type="OMA" id="CLGNAEE"/>
<protein>
    <submittedName>
        <fullName evidence="4">Intraflagellar transport protein 43 homolog B</fullName>
    </submittedName>
</protein>
<organism evidence="4 5">
    <name type="scientific">Ciona intestinalis</name>
    <name type="common">Transparent sea squirt</name>
    <name type="synonym">Ascidia intestinalis</name>
    <dbReference type="NCBI Taxonomy" id="7719"/>
    <lineage>
        <taxon>Eukaryota</taxon>
        <taxon>Metazoa</taxon>
        <taxon>Chordata</taxon>
        <taxon>Tunicata</taxon>
        <taxon>Ascidiacea</taxon>
        <taxon>Phlebobranchia</taxon>
        <taxon>Cionidae</taxon>
        <taxon>Ciona</taxon>
    </lineage>
</organism>
<keyword evidence="5" id="KW-1185">Reference proteome</keyword>
<dbReference type="KEGG" id="cin:100183282"/>
<reference evidence="4" key="2">
    <citation type="submission" date="2025-08" db="UniProtKB">
        <authorList>
            <consortium name="Ensembl"/>
        </authorList>
    </citation>
    <scope>IDENTIFICATION</scope>
</reference>
<dbReference type="eggNOG" id="ENOG502RXJ2">
    <property type="taxonomic scope" value="Eukaryota"/>
</dbReference>
<reference evidence="4" key="3">
    <citation type="submission" date="2025-09" db="UniProtKB">
        <authorList>
            <consortium name="Ensembl"/>
        </authorList>
    </citation>
    <scope>IDENTIFICATION</scope>
</reference>
<dbReference type="PANTHER" id="PTHR33724">
    <property type="entry name" value="INTRAFLAGELLAR TRANSPORT PROTEIN 43 HOMOLOG"/>
    <property type="match status" value="1"/>
</dbReference>
<accession>H2XXH3</accession>
<evidence type="ECO:0000256" key="1">
    <source>
        <dbReference type="ARBA" id="ARBA00007563"/>
    </source>
</evidence>
<evidence type="ECO:0000256" key="3">
    <source>
        <dbReference type="SAM" id="MobiDB-lite"/>
    </source>
</evidence>